<evidence type="ECO:0000313" key="2">
    <source>
        <dbReference type="EMBL" id="KAH3693726.1"/>
    </source>
</evidence>
<keyword evidence="3" id="KW-1185">Reference proteome</keyword>
<dbReference type="EMBL" id="JAIWYP010000016">
    <property type="protein sequence ID" value="KAH3693726.1"/>
    <property type="molecule type" value="Genomic_DNA"/>
</dbReference>
<comment type="caution">
    <text evidence="2">The sequence shown here is derived from an EMBL/GenBank/DDBJ whole genome shotgun (WGS) entry which is preliminary data.</text>
</comment>
<sequence>MTVAGEEGVLLPTESPRLATTEDETLRREGLESVLIDCLETISNKLRDSAEEDVGRDVPTAQSLLLSSGYR</sequence>
<name>A0A9D4B8Z0_DREPO</name>
<organism evidence="2 3">
    <name type="scientific">Dreissena polymorpha</name>
    <name type="common">Zebra mussel</name>
    <name type="synonym">Mytilus polymorpha</name>
    <dbReference type="NCBI Taxonomy" id="45954"/>
    <lineage>
        <taxon>Eukaryota</taxon>
        <taxon>Metazoa</taxon>
        <taxon>Spiralia</taxon>
        <taxon>Lophotrochozoa</taxon>
        <taxon>Mollusca</taxon>
        <taxon>Bivalvia</taxon>
        <taxon>Autobranchia</taxon>
        <taxon>Heteroconchia</taxon>
        <taxon>Euheterodonta</taxon>
        <taxon>Imparidentia</taxon>
        <taxon>Neoheterodontei</taxon>
        <taxon>Myida</taxon>
        <taxon>Dreissenoidea</taxon>
        <taxon>Dreissenidae</taxon>
        <taxon>Dreissena</taxon>
    </lineage>
</organism>
<dbReference type="Proteomes" id="UP000828390">
    <property type="component" value="Unassembled WGS sequence"/>
</dbReference>
<feature type="region of interest" description="Disordered" evidence="1">
    <location>
        <begin position="1"/>
        <end position="24"/>
    </location>
</feature>
<gene>
    <name evidence="2" type="ORF">DPMN_081166</name>
</gene>
<accession>A0A9D4B8Z0</accession>
<evidence type="ECO:0000256" key="1">
    <source>
        <dbReference type="SAM" id="MobiDB-lite"/>
    </source>
</evidence>
<feature type="compositionally biased region" description="Basic and acidic residues" evidence="1">
    <location>
        <begin position="47"/>
        <end position="56"/>
    </location>
</feature>
<reference evidence="2" key="1">
    <citation type="journal article" date="2019" name="bioRxiv">
        <title>The Genome of the Zebra Mussel, Dreissena polymorpha: A Resource for Invasive Species Research.</title>
        <authorList>
            <person name="McCartney M.A."/>
            <person name="Auch B."/>
            <person name="Kono T."/>
            <person name="Mallez S."/>
            <person name="Zhang Y."/>
            <person name="Obille A."/>
            <person name="Becker A."/>
            <person name="Abrahante J.E."/>
            <person name="Garbe J."/>
            <person name="Badalamenti J.P."/>
            <person name="Herman A."/>
            <person name="Mangelson H."/>
            <person name="Liachko I."/>
            <person name="Sullivan S."/>
            <person name="Sone E.D."/>
            <person name="Koren S."/>
            <person name="Silverstein K.A.T."/>
            <person name="Beckman K.B."/>
            <person name="Gohl D.M."/>
        </authorList>
    </citation>
    <scope>NUCLEOTIDE SEQUENCE</scope>
    <source>
        <strain evidence="2">Duluth1</strain>
        <tissue evidence="2">Whole animal</tissue>
    </source>
</reference>
<feature type="compositionally biased region" description="Polar residues" evidence="1">
    <location>
        <begin position="60"/>
        <end position="71"/>
    </location>
</feature>
<protein>
    <submittedName>
        <fullName evidence="2">Uncharacterized protein</fullName>
    </submittedName>
</protein>
<reference evidence="2" key="2">
    <citation type="submission" date="2020-11" db="EMBL/GenBank/DDBJ databases">
        <authorList>
            <person name="McCartney M.A."/>
            <person name="Auch B."/>
            <person name="Kono T."/>
            <person name="Mallez S."/>
            <person name="Becker A."/>
            <person name="Gohl D.M."/>
            <person name="Silverstein K.A.T."/>
            <person name="Koren S."/>
            <person name="Bechman K.B."/>
            <person name="Herman A."/>
            <person name="Abrahante J.E."/>
            <person name="Garbe J."/>
        </authorList>
    </citation>
    <scope>NUCLEOTIDE SEQUENCE</scope>
    <source>
        <strain evidence="2">Duluth1</strain>
        <tissue evidence="2">Whole animal</tissue>
    </source>
</reference>
<feature type="region of interest" description="Disordered" evidence="1">
    <location>
        <begin position="47"/>
        <end position="71"/>
    </location>
</feature>
<dbReference type="AlphaFoldDB" id="A0A9D4B8Z0"/>
<proteinExistence type="predicted"/>
<evidence type="ECO:0000313" key="3">
    <source>
        <dbReference type="Proteomes" id="UP000828390"/>
    </source>
</evidence>